<name>A0A177ASA9_9BILA</name>
<proteinExistence type="predicted"/>
<accession>A0A177ASA9</accession>
<gene>
    <name evidence="1" type="ORF">A3Q56_08170</name>
</gene>
<dbReference type="AlphaFoldDB" id="A0A177ASA9"/>
<dbReference type="Proteomes" id="UP000078046">
    <property type="component" value="Unassembled WGS sequence"/>
</dbReference>
<dbReference type="EMBL" id="LWCA01002107">
    <property type="protein sequence ID" value="OAF64124.1"/>
    <property type="molecule type" value="Genomic_DNA"/>
</dbReference>
<protein>
    <submittedName>
        <fullName evidence="1">Uncharacterized protein</fullName>
    </submittedName>
</protein>
<organism evidence="1 2">
    <name type="scientific">Intoshia linei</name>
    <dbReference type="NCBI Taxonomy" id="1819745"/>
    <lineage>
        <taxon>Eukaryota</taxon>
        <taxon>Metazoa</taxon>
        <taxon>Spiralia</taxon>
        <taxon>Lophotrochozoa</taxon>
        <taxon>Mesozoa</taxon>
        <taxon>Orthonectida</taxon>
        <taxon>Rhopaluridae</taxon>
        <taxon>Intoshia</taxon>
    </lineage>
</organism>
<evidence type="ECO:0000313" key="2">
    <source>
        <dbReference type="Proteomes" id="UP000078046"/>
    </source>
</evidence>
<keyword evidence="2" id="KW-1185">Reference proteome</keyword>
<sequence>MLEEFKNDSKISDIIGIPKDSMYSYYIIISKKINQCDHLQNKIKLKKDILLTYDGHENFKKNLQVCKNQVIESIYVLEQKCSSQKLFYEILNFNDPILIDIINEGNMLCSGDDKKESSNSSMYSTNLCDSQKNYINELNSSFID</sequence>
<reference evidence="1 2" key="1">
    <citation type="submission" date="2016-04" db="EMBL/GenBank/DDBJ databases">
        <title>The genome of Intoshia linei affirms orthonectids as highly simplified spiralians.</title>
        <authorList>
            <person name="Mikhailov K.V."/>
            <person name="Slusarev G.S."/>
            <person name="Nikitin M.A."/>
            <person name="Logacheva M.D."/>
            <person name="Penin A."/>
            <person name="Aleoshin V."/>
            <person name="Panchin Y.V."/>
        </authorList>
    </citation>
    <scope>NUCLEOTIDE SEQUENCE [LARGE SCALE GENOMIC DNA]</scope>
    <source>
        <strain evidence="1">Intl2013</strain>
        <tissue evidence="1">Whole animal</tissue>
    </source>
</reference>
<comment type="caution">
    <text evidence="1">The sequence shown here is derived from an EMBL/GenBank/DDBJ whole genome shotgun (WGS) entry which is preliminary data.</text>
</comment>
<evidence type="ECO:0000313" key="1">
    <source>
        <dbReference type="EMBL" id="OAF64124.1"/>
    </source>
</evidence>